<dbReference type="GO" id="GO:0003677">
    <property type="term" value="F:DNA binding"/>
    <property type="evidence" value="ECO:0007669"/>
    <property type="project" value="UniProtKB-KW"/>
</dbReference>
<feature type="domain" description="HTH lysR-type" evidence="5">
    <location>
        <begin position="12"/>
        <end position="69"/>
    </location>
</feature>
<dbReference type="InterPro" id="IPR000847">
    <property type="entry name" value="LysR_HTH_N"/>
</dbReference>
<comment type="caution">
    <text evidence="6">The sequence shown here is derived from an EMBL/GenBank/DDBJ whole genome shotgun (WGS) entry which is preliminary data.</text>
</comment>
<keyword evidence="2" id="KW-0805">Transcription regulation</keyword>
<dbReference type="Gene3D" id="1.10.10.10">
    <property type="entry name" value="Winged helix-like DNA-binding domain superfamily/Winged helix DNA-binding domain"/>
    <property type="match status" value="1"/>
</dbReference>
<dbReference type="InterPro" id="IPR036388">
    <property type="entry name" value="WH-like_DNA-bd_sf"/>
</dbReference>
<accession>A0A1H9MI29</accession>
<dbReference type="CDD" id="cd05466">
    <property type="entry name" value="PBP2_LTTR_substrate"/>
    <property type="match status" value="1"/>
</dbReference>
<gene>
    <name evidence="6" type="ORF">SAMN02787113_03307</name>
</gene>
<dbReference type="GO" id="GO:0003700">
    <property type="term" value="F:DNA-binding transcription factor activity"/>
    <property type="evidence" value="ECO:0007669"/>
    <property type="project" value="InterPro"/>
</dbReference>
<dbReference type="Proteomes" id="UP000199410">
    <property type="component" value="Unassembled WGS sequence"/>
</dbReference>
<dbReference type="GO" id="GO:0005829">
    <property type="term" value="C:cytosol"/>
    <property type="evidence" value="ECO:0007669"/>
    <property type="project" value="TreeGrafter"/>
</dbReference>
<dbReference type="Gene3D" id="3.40.190.290">
    <property type="match status" value="1"/>
</dbReference>
<evidence type="ECO:0000313" key="7">
    <source>
        <dbReference type="Proteomes" id="UP000199410"/>
    </source>
</evidence>
<comment type="similarity">
    <text evidence="1">Belongs to the LysR transcriptional regulatory family.</text>
</comment>
<evidence type="ECO:0000256" key="3">
    <source>
        <dbReference type="ARBA" id="ARBA00023125"/>
    </source>
</evidence>
<dbReference type="SUPFAM" id="SSF53850">
    <property type="entry name" value="Periplasmic binding protein-like II"/>
    <property type="match status" value="1"/>
</dbReference>
<dbReference type="PROSITE" id="PS50931">
    <property type="entry name" value="HTH_LYSR"/>
    <property type="match status" value="1"/>
</dbReference>
<reference evidence="6 7" key="1">
    <citation type="submission" date="2016-10" db="EMBL/GenBank/DDBJ databases">
        <authorList>
            <person name="Varghese N."/>
            <person name="Submissions S."/>
        </authorList>
    </citation>
    <scope>NUCLEOTIDE SEQUENCE [LARGE SCALE GENOMIC DNA]</scope>
    <source>
        <strain evidence="6 7">TC-13</strain>
    </source>
</reference>
<keyword evidence="4" id="KW-0804">Transcription</keyword>
<dbReference type="AlphaFoldDB" id="A0A1H9MI29"/>
<dbReference type="PRINTS" id="PR00039">
    <property type="entry name" value="HTHLYSR"/>
</dbReference>
<dbReference type="Pfam" id="PF00126">
    <property type="entry name" value="HTH_1"/>
    <property type="match status" value="1"/>
</dbReference>
<dbReference type="PANTHER" id="PTHR30419:SF24">
    <property type="entry name" value="HTH-TYPE TRANSCRIPTIONAL REGULATOR CZCR"/>
    <property type="match status" value="1"/>
</dbReference>
<name>A0A1H9MI29_9BACI</name>
<dbReference type="SUPFAM" id="SSF46785">
    <property type="entry name" value="Winged helix' DNA-binding domain"/>
    <property type="match status" value="1"/>
</dbReference>
<evidence type="ECO:0000313" key="6">
    <source>
        <dbReference type="EMBL" id="SER23366.1"/>
    </source>
</evidence>
<keyword evidence="3 6" id="KW-0238">DNA-binding</keyword>
<dbReference type="EMBL" id="FOEL01000012">
    <property type="protein sequence ID" value="SER23366.1"/>
    <property type="molecule type" value="Genomic_DNA"/>
</dbReference>
<organism evidence="6 7">
    <name type="scientific">Lysinibacillus fusiformis</name>
    <dbReference type="NCBI Taxonomy" id="28031"/>
    <lineage>
        <taxon>Bacteria</taxon>
        <taxon>Bacillati</taxon>
        <taxon>Bacillota</taxon>
        <taxon>Bacilli</taxon>
        <taxon>Bacillales</taxon>
        <taxon>Bacillaceae</taxon>
        <taxon>Lysinibacillus</taxon>
    </lineage>
</organism>
<dbReference type="InterPro" id="IPR005119">
    <property type="entry name" value="LysR_subst-bd"/>
</dbReference>
<proteinExistence type="inferred from homology"/>
<sequence>MERLIVHGGYIVNLLQIEIFVKVVDMGNFTRAGEILAMTQSGISHNISSLESELGITLLNRGRNGISLTDSGERIIKHMRNILTEAESIKQETASILGIQNGKINIGSFSSFSSKLLPTIISRFREEFKGIEINFYDGSYDQITRWVEEGKVDIGFTSLSNPLDHLKTIPILNDRLVLTLPIHHHLAINGQVKVEDLQGEAFIMPKLGCEVSVMKFLKEQEVSPNIQFNVEGNQTIIAMVREGLGITIMPELALPYNLQGTIVKPLLPEPSREISIITRSKKQSLPAVKAFIKTTMDCIEDLQL</sequence>
<dbReference type="PANTHER" id="PTHR30419">
    <property type="entry name" value="HTH-TYPE TRANSCRIPTIONAL REGULATOR YBHD"/>
    <property type="match status" value="1"/>
</dbReference>
<evidence type="ECO:0000256" key="2">
    <source>
        <dbReference type="ARBA" id="ARBA00023015"/>
    </source>
</evidence>
<dbReference type="InterPro" id="IPR050950">
    <property type="entry name" value="HTH-type_LysR_regulators"/>
</dbReference>
<protein>
    <submittedName>
        <fullName evidence="6">DNA-binding transcriptional regulator, LysR family</fullName>
    </submittedName>
</protein>
<dbReference type="Pfam" id="PF03466">
    <property type="entry name" value="LysR_substrate"/>
    <property type="match status" value="1"/>
</dbReference>
<evidence type="ECO:0000256" key="1">
    <source>
        <dbReference type="ARBA" id="ARBA00009437"/>
    </source>
</evidence>
<evidence type="ECO:0000256" key="4">
    <source>
        <dbReference type="ARBA" id="ARBA00023163"/>
    </source>
</evidence>
<dbReference type="RefSeq" id="WP_089986499.1">
    <property type="nucleotide sequence ID" value="NZ_FMVP01000012.1"/>
</dbReference>
<dbReference type="InterPro" id="IPR036390">
    <property type="entry name" value="WH_DNA-bd_sf"/>
</dbReference>
<dbReference type="FunFam" id="1.10.10.10:FF:000001">
    <property type="entry name" value="LysR family transcriptional regulator"/>
    <property type="match status" value="1"/>
</dbReference>
<evidence type="ECO:0000259" key="5">
    <source>
        <dbReference type="PROSITE" id="PS50931"/>
    </source>
</evidence>